<dbReference type="OrthoDB" id="1434620at2"/>
<evidence type="ECO:0008006" key="4">
    <source>
        <dbReference type="Google" id="ProtNLM"/>
    </source>
</evidence>
<accession>A0A2N3HK97</accession>
<dbReference type="RefSeq" id="WP_106659492.1">
    <property type="nucleotide sequence ID" value="NZ_PJEO01000028.1"/>
</dbReference>
<dbReference type="SUPFAM" id="SSF52833">
    <property type="entry name" value="Thioredoxin-like"/>
    <property type="match status" value="1"/>
</dbReference>
<dbReference type="EMBL" id="PJEO01000028">
    <property type="protein sequence ID" value="PKQ45278.1"/>
    <property type="molecule type" value="Genomic_DNA"/>
</dbReference>
<feature type="compositionally biased region" description="Basic and acidic residues" evidence="1">
    <location>
        <begin position="130"/>
        <end position="144"/>
    </location>
</feature>
<dbReference type="Gene3D" id="3.40.30.10">
    <property type="entry name" value="Glutaredoxin"/>
    <property type="match status" value="1"/>
</dbReference>
<comment type="caution">
    <text evidence="2">The sequence shown here is derived from an EMBL/GenBank/DDBJ whole genome shotgun (WGS) entry which is preliminary data.</text>
</comment>
<feature type="region of interest" description="Disordered" evidence="1">
    <location>
        <begin position="130"/>
        <end position="156"/>
    </location>
</feature>
<keyword evidence="3" id="KW-1185">Reference proteome</keyword>
<protein>
    <recommendedName>
        <fullName evidence="4">ArsC family transcriptional regulator</fullName>
    </recommendedName>
</protein>
<evidence type="ECO:0000313" key="2">
    <source>
        <dbReference type="EMBL" id="PKQ45278.1"/>
    </source>
</evidence>
<evidence type="ECO:0000256" key="1">
    <source>
        <dbReference type="SAM" id="MobiDB-lite"/>
    </source>
</evidence>
<dbReference type="AlphaFoldDB" id="A0A2N3HK97"/>
<gene>
    <name evidence="2" type="ORF">CSW08_08660</name>
</gene>
<sequence length="156" mass="17612">MGVLATNDKELIYIYSDQSDLGKKVLPYAESSNKALRTINIEKEKISDTIWLEIADMVNKPISELFSPELLDNLGIDNLSNYNTDDLLKIVNKNPSLLQHPIAINGKKAIIINDRFDFFKFYKKDGSNFDKSPEALKNGEHLDTTGDDSMDNKINS</sequence>
<dbReference type="InterPro" id="IPR036249">
    <property type="entry name" value="Thioredoxin-like_sf"/>
</dbReference>
<dbReference type="Proteomes" id="UP000233435">
    <property type="component" value="Unassembled WGS sequence"/>
</dbReference>
<evidence type="ECO:0000313" key="3">
    <source>
        <dbReference type="Proteomes" id="UP000233435"/>
    </source>
</evidence>
<organism evidence="2 3">
    <name type="scientific">Confluentibacter flavum</name>
    <dbReference type="NCBI Taxonomy" id="1909700"/>
    <lineage>
        <taxon>Bacteria</taxon>
        <taxon>Pseudomonadati</taxon>
        <taxon>Bacteroidota</taxon>
        <taxon>Flavobacteriia</taxon>
        <taxon>Flavobacteriales</taxon>
        <taxon>Flavobacteriaceae</taxon>
        <taxon>Confluentibacter</taxon>
    </lineage>
</organism>
<reference evidence="2 3" key="1">
    <citation type="submission" date="2017-12" db="EMBL/GenBank/DDBJ databases">
        <title>Confluentibacter flavum sp. nov., isolated from the saline lake.</title>
        <authorList>
            <person name="Yu L."/>
        </authorList>
    </citation>
    <scope>NUCLEOTIDE SEQUENCE [LARGE SCALE GENOMIC DNA]</scope>
    <source>
        <strain evidence="2 3">3B</strain>
    </source>
</reference>
<name>A0A2N3HK97_9FLAO</name>
<proteinExistence type="predicted"/>